<evidence type="ECO:0000313" key="2">
    <source>
        <dbReference type="Proteomes" id="UP000245626"/>
    </source>
</evidence>
<proteinExistence type="predicted"/>
<evidence type="ECO:0000313" key="1">
    <source>
        <dbReference type="EMBL" id="PWN47518.1"/>
    </source>
</evidence>
<accession>A0ACD0NNY4</accession>
<reference evidence="1 2" key="1">
    <citation type="journal article" date="2018" name="Mol. Biol. Evol.">
        <title>Broad Genomic Sampling Reveals a Smut Pathogenic Ancestry of the Fungal Clade Ustilaginomycotina.</title>
        <authorList>
            <person name="Kijpornyongpan T."/>
            <person name="Mondo S.J."/>
            <person name="Barry K."/>
            <person name="Sandor L."/>
            <person name="Lee J."/>
            <person name="Lipzen A."/>
            <person name="Pangilinan J."/>
            <person name="LaButti K."/>
            <person name="Hainaut M."/>
            <person name="Henrissat B."/>
            <person name="Grigoriev I.V."/>
            <person name="Spatafora J.W."/>
            <person name="Aime M.C."/>
        </authorList>
    </citation>
    <scope>NUCLEOTIDE SEQUENCE [LARGE SCALE GENOMIC DNA]</scope>
    <source>
        <strain evidence="1 2">SA 807</strain>
    </source>
</reference>
<name>A0ACD0NNY4_9BASI</name>
<keyword evidence="2" id="KW-1185">Reference proteome</keyword>
<protein>
    <submittedName>
        <fullName evidence="1">DUF1295-domain-containing protein</fullName>
    </submittedName>
</protein>
<organism evidence="1 2">
    <name type="scientific">Violaceomyces palustris</name>
    <dbReference type="NCBI Taxonomy" id="1673888"/>
    <lineage>
        <taxon>Eukaryota</taxon>
        <taxon>Fungi</taxon>
        <taxon>Dikarya</taxon>
        <taxon>Basidiomycota</taxon>
        <taxon>Ustilaginomycotina</taxon>
        <taxon>Ustilaginomycetes</taxon>
        <taxon>Violaceomycetales</taxon>
        <taxon>Violaceomycetaceae</taxon>
        <taxon>Violaceomyces</taxon>
    </lineage>
</organism>
<gene>
    <name evidence="1" type="ORF">IE53DRAFT_412982</name>
</gene>
<dbReference type="Proteomes" id="UP000245626">
    <property type="component" value="Unassembled WGS sequence"/>
</dbReference>
<dbReference type="EMBL" id="KZ820410">
    <property type="protein sequence ID" value="PWN47518.1"/>
    <property type="molecule type" value="Genomic_DNA"/>
</dbReference>
<sequence length="351" mass="40677">MLPSISWPHPALDPSTHLIPSIRTYLPSLISHFTSHPWSQLSSWKSYYQQSDSFHVAITFCSFVSFYVWLMERITGNASQVDGLWTFLPVIYSLHFTFHDYLSSSSSLFQTVTVWNKVQPRLALMSALSILWSIRLTYNAIRRGMFKPGEEDYRWPILRKKIPSWFAWQLFSLFFIAIAQNILLAITALPQYLLLTTTFSKRSKAHVVPKPIDSLTWDDYVLAAVFVFNLSLQYLADHQQWTYQNYKRGLDPNEKPLASVDPVTRLPTQPQQVTPYSKPEDAKRGFVTRGLWSWSRHPNFACEQSTWWILFAFVPLTLSPSSSQDQWYKYLFNFATLSPLAMNALFLASTS</sequence>